<dbReference type="AlphaFoldDB" id="A0A7J3ZKH0"/>
<protein>
    <submittedName>
        <fullName evidence="2">Phosphohydrolase</fullName>
    </submittedName>
</protein>
<dbReference type="EMBL" id="DRZC01000034">
    <property type="protein sequence ID" value="HHQ80392.1"/>
    <property type="molecule type" value="Genomic_DNA"/>
</dbReference>
<dbReference type="SUPFAM" id="SSF109604">
    <property type="entry name" value="HD-domain/PDEase-like"/>
    <property type="match status" value="1"/>
</dbReference>
<keyword evidence="2" id="KW-0378">Hydrolase</keyword>
<dbReference type="PANTHER" id="PTHR40517">
    <property type="entry name" value="METAL-DEPENDENT PHOSPHOHYDROLASE, HD SUPERFAMILY-RELATED"/>
    <property type="match status" value="1"/>
</dbReference>
<feature type="domain" description="HD/PDEase" evidence="1">
    <location>
        <begin position="60"/>
        <end position="198"/>
    </location>
</feature>
<evidence type="ECO:0000313" key="2">
    <source>
        <dbReference type="EMBL" id="HHQ80392.1"/>
    </source>
</evidence>
<name>A0A7J3ZKH0_9CREN</name>
<evidence type="ECO:0000259" key="1">
    <source>
        <dbReference type="SMART" id="SM00471"/>
    </source>
</evidence>
<dbReference type="InterPro" id="IPR006674">
    <property type="entry name" value="HD_domain"/>
</dbReference>
<dbReference type="InterPro" id="IPR039967">
    <property type="entry name" value="MJ1020-like"/>
</dbReference>
<dbReference type="PANTHER" id="PTHR40517:SF1">
    <property type="entry name" value="METAL-DEPENDENT PHOSPHOHYDROLASE, HD SUPERFAMILY-RELATED"/>
    <property type="match status" value="1"/>
</dbReference>
<proteinExistence type="predicted"/>
<organism evidence="2">
    <name type="scientific">Fervidicoccus fontis</name>
    <dbReference type="NCBI Taxonomy" id="683846"/>
    <lineage>
        <taxon>Archaea</taxon>
        <taxon>Thermoproteota</taxon>
        <taxon>Thermoprotei</taxon>
        <taxon>Fervidicoccales</taxon>
        <taxon>Fervidicoccaceae</taxon>
        <taxon>Fervidicoccus</taxon>
    </lineage>
</organism>
<accession>A0A7J3ZKH0</accession>
<dbReference type="Gene3D" id="1.10.3210.10">
    <property type="entry name" value="Hypothetical protein af1432"/>
    <property type="match status" value="1"/>
</dbReference>
<comment type="caution">
    <text evidence="2">The sequence shown here is derived from an EMBL/GenBank/DDBJ whole genome shotgun (WGS) entry which is preliminary data.</text>
</comment>
<dbReference type="Pfam" id="PF01966">
    <property type="entry name" value="HD"/>
    <property type="match status" value="1"/>
</dbReference>
<gene>
    <name evidence="2" type="ORF">ENM78_02875</name>
</gene>
<sequence>MVGDGSPDPSEEVEVSVELLTRHLDRYPLLKGAYLLLSRDPEFSVLTEMSNIQAVKRMLYNDHGIVHAKIAAGASLEIFTRIVKSGRAPTTLAHKTASSFEESLLVVLLGAMLHDIGNSVHREHHELVGAILSKPILDRVLKRLFPDDRRKAYMIRSEVLNAIVSTAYDIECLTVEAGSVKLGDGTDMAGGRARLPYRLGKHDIHAVSALSIEKVTIGHGRSKPVAINVYMRESAGVFQVEKVMLPKLETSNLKDLVEIRAFIGTHDVISWL</sequence>
<reference evidence="2" key="1">
    <citation type="journal article" date="2020" name="mSystems">
        <title>Genome- and Community-Level Interaction Insights into Carbon Utilization and Element Cycling Functions of Hydrothermarchaeota in Hydrothermal Sediment.</title>
        <authorList>
            <person name="Zhou Z."/>
            <person name="Liu Y."/>
            <person name="Xu W."/>
            <person name="Pan J."/>
            <person name="Luo Z.H."/>
            <person name="Li M."/>
        </authorList>
    </citation>
    <scope>NUCLEOTIDE SEQUENCE [LARGE SCALE GENOMIC DNA]</scope>
    <source>
        <strain evidence="2">SpSt-1116</strain>
    </source>
</reference>
<dbReference type="GO" id="GO:0016787">
    <property type="term" value="F:hydrolase activity"/>
    <property type="evidence" value="ECO:0007669"/>
    <property type="project" value="UniProtKB-KW"/>
</dbReference>
<dbReference type="SMART" id="SM00471">
    <property type="entry name" value="HDc"/>
    <property type="match status" value="1"/>
</dbReference>
<dbReference type="InterPro" id="IPR003607">
    <property type="entry name" value="HD/PDEase_dom"/>
</dbReference>